<evidence type="ECO:0000256" key="9">
    <source>
        <dbReference type="ARBA" id="ARBA00038298"/>
    </source>
</evidence>
<keyword evidence="2 11" id="KW-0808">Transferase</keyword>
<feature type="transmembrane region" description="Helical" evidence="11">
    <location>
        <begin position="39"/>
        <end position="65"/>
    </location>
</feature>
<dbReference type="InterPro" id="IPR039859">
    <property type="entry name" value="PFA4/ZDH16/20/ERF2-like"/>
</dbReference>
<comment type="domain">
    <text evidence="11">The DHHC domain is required for palmitoyltransferase activity.</text>
</comment>
<feature type="region of interest" description="Disordered" evidence="12">
    <location>
        <begin position="426"/>
        <end position="481"/>
    </location>
</feature>
<evidence type="ECO:0000259" key="13">
    <source>
        <dbReference type="Pfam" id="PF01529"/>
    </source>
</evidence>
<feature type="compositionally biased region" description="Polar residues" evidence="12">
    <location>
        <begin position="451"/>
        <end position="460"/>
    </location>
</feature>
<feature type="domain" description="Palmitoyltransferase DHHC" evidence="13">
    <location>
        <begin position="177"/>
        <end position="295"/>
    </location>
</feature>
<comment type="catalytic activity">
    <reaction evidence="10 11">
        <text>L-cysteinyl-[protein] + hexadecanoyl-CoA = S-hexadecanoyl-L-cysteinyl-[protein] + CoA</text>
        <dbReference type="Rhea" id="RHEA:36683"/>
        <dbReference type="Rhea" id="RHEA-COMP:10131"/>
        <dbReference type="Rhea" id="RHEA-COMP:11032"/>
        <dbReference type="ChEBI" id="CHEBI:29950"/>
        <dbReference type="ChEBI" id="CHEBI:57287"/>
        <dbReference type="ChEBI" id="CHEBI:57379"/>
        <dbReference type="ChEBI" id="CHEBI:74151"/>
        <dbReference type="EC" id="2.3.1.225"/>
    </reaction>
</comment>
<keyword evidence="15" id="KW-1185">Reference proteome</keyword>
<keyword evidence="6" id="KW-0564">Palmitate</keyword>
<evidence type="ECO:0000256" key="12">
    <source>
        <dbReference type="SAM" id="MobiDB-lite"/>
    </source>
</evidence>
<keyword evidence="5 11" id="KW-0472">Membrane</keyword>
<dbReference type="GO" id="GO:0019706">
    <property type="term" value="F:protein-cysteine S-palmitoyltransferase activity"/>
    <property type="evidence" value="ECO:0007669"/>
    <property type="project" value="UniProtKB-EC"/>
</dbReference>
<protein>
    <recommendedName>
        <fullName evidence="11">Palmitoyltransferase</fullName>
        <ecNumber evidence="11">2.3.1.225</ecNumber>
    </recommendedName>
</protein>
<evidence type="ECO:0000313" key="15">
    <source>
        <dbReference type="Proteomes" id="UP001583280"/>
    </source>
</evidence>
<dbReference type="InterPro" id="IPR001594">
    <property type="entry name" value="Palmitoyltrfase_DHHC"/>
</dbReference>
<evidence type="ECO:0000256" key="3">
    <source>
        <dbReference type="ARBA" id="ARBA00022692"/>
    </source>
</evidence>
<evidence type="ECO:0000256" key="5">
    <source>
        <dbReference type="ARBA" id="ARBA00023136"/>
    </source>
</evidence>
<comment type="subcellular location">
    <subcellularLocation>
        <location evidence="1">Membrane</location>
        <topology evidence="1">Multi-pass membrane protein</topology>
    </subcellularLocation>
</comment>
<feature type="transmembrane region" description="Helical" evidence="11">
    <location>
        <begin position="226"/>
        <end position="246"/>
    </location>
</feature>
<organism evidence="14 15">
    <name type="scientific">Ceratocystis pirilliformis</name>
    <dbReference type="NCBI Taxonomy" id="259994"/>
    <lineage>
        <taxon>Eukaryota</taxon>
        <taxon>Fungi</taxon>
        <taxon>Dikarya</taxon>
        <taxon>Ascomycota</taxon>
        <taxon>Pezizomycotina</taxon>
        <taxon>Sordariomycetes</taxon>
        <taxon>Hypocreomycetidae</taxon>
        <taxon>Microascales</taxon>
        <taxon>Ceratocystidaceae</taxon>
        <taxon>Ceratocystis</taxon>
    </lineage>
</organism>
<keyword evidence="4 11" id="KW-1133">Transmembrane helix</keyword>
<evidence type="ECO:0000256" key="8">
    <source>
        <dbReference type="ARBA" id="ARBA00023315"/>
    </source>
</evidence>
<evidence type="ECO:0000256" key="10">
    <source>
        <dbReference type="ARBA" id="ARBA00048048"/>
    </source>
</evidence>
<keyword evidence="7" id="KW-0449">Lipoprotein</keyword>
<keyword evidence="8 11" id="KW-0012">Acyltransferase</keyword>
<evidence type="ECO:0000313" key="14">
    <source>
        <dbReference type="EMBL" id="KAL1900793.1"/>
    </source>
</evidence>
<evidence type="ECO:0000256" key="7">
    <source>
        <dbReference type="ARBA" id="ARBA00023288"/>
    </source>
</evidence>
<dbReference type="EMBL" id="JAWDJO010000010">
    <property type="protein sequence ID" value="KAL1900793.1"/>
    <property type="molecule type" value="Genomic_DNA"/>
</dbReference>
<evidence type="ECO:0000256" key="1">
    <source>
        <dbReference type="ARBA" id="ARBA00004141"/>
    </source>
</evidence>
<feature type="compositionally biased region" description="Low complexity" evidence="12">
    <location>
        <begin position="461"/>
        <end position="471"/>
    </location>
</feature>
<reference evidence="14 15" key="1">
    <citation type="journal article" date="2024" name="IMA Fungus">
        <title>IMA Genome - F19 : A genome assembly and annotation guide to empower mycologists, including annotated draft genome sequences of Ceratocystis pirilliformis, Diaporthe australafricana, Fusarium ophioides, Paecilomyces lecythidis, and Sporothrix stenoceras.</title>
        <authorList>
            <person name="Aylward J."/>
            <person name="Wilson A.M."/>
            <person name="Visagie C.M."/>
            <person name="Spraker J."/>
            <person name="Barnes I."/>
            <person name="Buitendag C."/>
            <person name="Ceriani C."/>
            <person name="Del Mar Angel L."/>
            <person name="du Plessis D."/>
            <person name="Fuchs T."/>
            <person name="Gasser K."/>
            <person name="Kramer D."/>
            <person name="Li W."/>
            <person name="Munsamy K."/>
            <person name="Piso A."/>
            <person name="Price J.L."/>
            <person name="Sonnekus B."/>
            <person name="Thomas C."/>
            <person name="van der Nest A."/>
            <person name="van Dijk A."/>
            <person name="van Heerden A."/>
            <person name="van Vuuren N."/>
            <person name="Yilmaz N."/>
            <person name="Duong T.A."/>
            <person name="van der Merwe N.A."/>
            <person name="Wingfield M.J."/>
            <person name="Wingfield B.D."/>
        </authorList>
    </citation>
    <scope>NUCLEOTIDE SEQUENCE [LARGE SCALE GENOMIC DNA]</scope>
    <source>
        <strain evidence="14 15">CMW 12675</strain>
    </source>
</reference>
<dbReference type="EC" id="2.3.1.225" evidence="11"/>
<accession>A0ABR3ZLR7</accession>
<dbReference type="Proteomes" id="UP001583280">
    <property type="component" value="Unassembled WGS sequence"/>
</dbReference>
<keyword evidence="3 11" id="KW-0812">Transmembrane</keyword>
<dbReference type="PANTHER" id="PTHR22883:SF23">
    <property type="entry name" value="PALMITOYLTRANSFERASE ZDHHC6"/>
    <property type="match status" value="1"/>
</dbReference>
<dbReference type="PANTHER" id="PTHR22883">
    <property type="entry name" value="ZINC FINGER DHHC DOMAIN CONTAINING PROTEIN"/>
    <property type="match status" value="1"/>
</dbReference>
<dbReference type="PROSITE" id="PS50216">
    <property type="entry name" value="DHHC"/>
    <property type="match status" value="1"/>
</dbReference>
<feature type="transmembrane region" description="Helical" evidence="11">
    <location>
        <begin position="71"/>
        <end position="93"/>
    </location>
</feature>
<feature type="transmembrane region" description="Helical" evidence="11">
    <location>
        <begin position="258"/>
        <end position="285"/>
    </location>
</feature>
<evidence type="ECO:0000256" key="11">
    <source>
        <dbReference type="RuleBase" id="RU079119"/>
    </source>
</evidence>
<proteinExistence type="inferred from homology"/>
<evidence type="ECO:0000256" key="4">
    <source>
        <dbReference type="ARBA" id="ARBA00022989"/>
    </source>
</evidence>
<comment type="caution">
    <text evidence="14">The sequence shown here is derived from an EMBL/GenBank/DDBJ whole genome shotgun (WGS) entry which is preliminary data.</text>
</comment>
<gene>
    <name evidence="14" type="primary">pfa5</name>
    <name evidence="14" type="ORF">Cpir12675_000807</name>
</gene>
<evidence type="ECO:0000256" key="6">
    <source>
        <dbReference type="ARBA" id="ARBA00023139"/>
    </source>
</evidence>
<evidence type="ECO:0000256" key="2">
    <source>
        <dbReference type="ARBA" id="ARBA00022679"/>
    </source>
</evidence>
<dbReference type="Pfam" id="PF01529">
    <property type="entry name" value="DHHC"/>
    <property type="match status" value="1"/>
</dbReference>
<sequence length="481" mass="53988">MIVTQNYKLLQNADYLTMKPESDNSLSRTRCQAKWMTRLVPFVIAGLVGFGIYAAVFHNCINYILRKRHKNAPAIVLLVLLFLFLFLAVCCYLRTFDIVKTNPAIVPLLAARDDENDPSPVQTEKKPRVLCRSNGRLNPPNAAVEVEHREDENERRFAEPEWFYTKSVFVCESDGLPRWCSECRQRKPDRAHHSSDLGRCVYKMDHFCPWVGGVVSETSFKFFTQFNIYCAAFCASVLSCNAYGVALRIDRNEGSDAVSIACIVVSSFFGIFCFLMACTSLRYVLMNQTNIDMMKRGMSFHLAVLMDPSKLPTTGPGDSPELSPKYRTKTYPLDAACDLFPMAPQSAKLPNAPNIGTRTFAILRAEPKENPWDLGWKRNWQQVMGYSILDWVLPVKMSPCALHNNPDSEYPVGPLVEELRRRYQLPSAEMDSTETRPSNDGAEGTTPIYISGSTSASQPVSLSGGLSSHSSAIRPDNRLAI</sequence>
<name>A0ABR3ZLR7_9PEZI</name>
<comment type="similarity">
    <text evidence="9">Belongs to the DHHC palmitoyltransferase family. PFA5 subfamily.</text>
</comment>